<dbReference type="Proteomes" id="UP000018851">
    <property type="component" value="Chromosome"/>
</dbReference>
<organism evidence="2 3">
    <name type="scientific">Sphingomonas sanxanigenens DSM 19645 = NX02</name>
    <dbReference type="NCBI Taxonomy" id="1123269"/>
    <lineage>
        <taxon>Bacteria</taxon>
        <taxon>Pseudomonadati</taxon>
        <taxon>Pseudomonadota</taxon>
        <taxon>Alphaproteobacteria</taxon>
        <taxon>Sphingomonadales</taxon>
        <taxon>Sphingomonadaceae</taxon>
        <taxon>Sphingomonas</taxon>
    </lineage>
</organism>
<reference evidence="2 3" key="1">
    <citation type="submission" date="2013-07" db="EMBL/GenBank/DDBJ databases">
        <title>Completed genome of Sphingomonas sanxanigenens NX02.</title>
        <authorList>
            <person name="Ma T."/>
            <person name="Huang H."/>
            <person name="Wu M."/>
            <person name="Li X."/>
            <person name="Li G."/>
        </authorList>
    </citation>
    <scope>NUCLEOTIDE SEQUENCE [LARGE SCALE GENOMIC DNA]</scope>
    <source>
        <strain evidence="2 3">NX02</strain>
    </source>
</reference>
<evidence type="ECO:0000313" key="3">
    <source>
        <dbReference type="Proteomes" id="UP000018851"/>
    </source>
</evidence>
<keyword evidence="3" id="KW-1185">Reference proteome</keyword>
<accession>W0AKS6</accession>
<dbReference type="KEGG" id="ssan:NX02_26555"/>
<keyword evidence="1" id="KW-0472">Membrane</keyword>
<name>W0AKS6_9SPHN</name>
<feature type="transmembrane region" description="Helical" evidence="1">
    <location>
        <begin position="47"/>
        <end position="65"/>
    </location>
</feature>
<proteinExistence type="predicted"/>
<dbReference type="AlphaFoldDB" id="W0AKS6"/>
<feature type="transmembrane region" description="Helical" evidence="1">
    <location>
        <begin position="18"/>
        <end position="35"/>
    </location>
</feature>
<dbReference type="EMBL" id="CP006644">
    <property type="protein sequence ID" value="AHE56903.1"/>
    <property type="molecule type" value="Genomic_DNA"/>
</dbReference>
<keyword evidence="1" id="KW-0812">Transmembrane</keyword>
<dbReference type="STRING" id="1123269.NX02_26555"/>
<evidence type="ECO:0000256" key="1">
    <source>
        <dbReference type="SAM" id="Phobius"/>
    </source>
</evidence>
<gene>
    <name evidence="2" type="ORF">NX02_26555</name>
</gene>
<dbReference type="HOGENOM" id="CLU_193058_0_0_5"/>
<protein>
    <submittedName>
        <fullName evidence="2">Uncharacterized protein</fullName>
    </submittedName>
</protein>
<sequence length="73" mass="7961">MTRIPADPPLAWNDIEALPVYAAIAMGLFFLWYAISDLTPVLQLTLLKVVGIVGCVALRHAWLALDEEPSAQA</sequence>
<dbReference type="eggNOG" id="ENOG502ZZ8A">
    <property type="taxonomic scope" value="Bacteria"/>
</dbReference>
<evidence type="ECO:0000313" key="2">
    <source>
        <dbReference type="EMBL" id="AHE56903.1"/>
    </source>
</evidence>
<dbReference type="PATRIC" id="fig|1123269.5.peg.5208"/>
<keyword evidence="1" id="KW-1133">Transmembrane helix</keyword>